<sequence length="78" mass="9117">MPFTHSRPWHNSLHLWIILGKRIRYQWPSGEYQSEVFSPGTVIPPLLPCLLQPELVQPWQPGQSRSQWDADKAGQELR</sequence>
<gene>
    <name evidence="2" type="ORF">VZT92_012735</name>
</gene>
<proteinExistence type="predicted"/>
<comment type="caution">
    <text evidence="2">The sequence shown here is derived from an EMBL/GenBank/DDBJ whole genome shotgun (WGS) entry which is preliminary data.</text>
</comment>
<accession>A0AAW1F2M5</accession>
<name>A0AAW1F2M5_ZOAVI</name>
<dbReference type="EMBL" id="JBCEZU010000111">
    <property type="protein sequence ID" value="KAK9528582.1"/>
    <property type="molecule type" value="Genomic_DNA"/>
</dbReference>
<feature type="compositionally biased region" description="Basic and acidic residues" evidence="1">
    <location>
        <begin position="68"/>
        <end position="78"/>
    </location>
</feature>
<evidence type="ECO:0000313" key="3">
    <source>
        <dbReference type="Proteomes" id="UP001488805"/>
    </source>
</evidence>
<evidence type="ECO:0000256" key="1">
    <source>
        <dbReference type="SAM" id="MobiDB-lite"/>
    </source>
</evidence>
<protein>
    <submittedName>
        <fullName evidence="2">Uncharacterized protein</fullName>
    </submittedName>
</protein>
<reference evidence="2 3" key="1">
    <citation type="journal article" date="2024" name="Genome Biol. Evol.">
        <title>Chromosome-level genome assembly of the viviparous eelpout Zoarces viviparus.</title>
        <authorList>
            <person name="Fuhrmann N."/>
            <person name="Brasseur M.V."/>
            <person name="Bakowski C.E."/>
            <person name="Podsiadlowski L."/>
            <person name="Prost S."/>
            <person name="Krehenwinkel H."/>
            <person name="Mayer C."/>
        </authorList>
    </citation>
    <scope>NUCLEOTIDE SEQUENCE [LARGE SCALE GENOMIC DNA]</scope>
    <source>
        <strain evidence="2">NO-MEL_2022_Ind0_liver</strain>
    </source>
</reference>
<dbReference type="Proteomes" id="UP001488805">
    <property type="component" value="Unassembled WGS sequence"/>
</dbReference>
<organism evidence="2 3">
    <name type="scientific">Zoarces viviparus</name>
    <name type="common">Viviparous eelpout</name>
    <name type="synonym">Blennius viviparus</name>
    <dbReference type="NCBI Taxonomy" id="48416"/>
    <lineage>
        <taxon>Eukaryota</taxon>
        <taxon>Metazoa</taxon>
        <taxon>Chordata</taxon>
        <taxon>Craniata</taxon>
        <taxon>Vertebrata</taxon>
        <taxon>Euteleostomi</taxon>
        <taxon>Actinopterygii</taxon>
        <taxon>Neopterygii</taxon>
        <taxon>Teleostei</taxon>
        <taxon>Neoteleostei</taxon>
        <taxon>Acanthomorphata</taxon>
        <taxon>Eupercaria</taxon>
        <taxon>Perciformes</taxon>
        <taxon>Cottioidei</taxon>
        <taxon>Zoarcales</taxon>
        <taxon>Zoarcidae</taxon>
        <taxon>Zoarcinae</taxon>
        <taxon>Zoarces</taxon>
    </lineage>
</organism>
<keyword evidence="3" id="KW-1185">Reference proteome</keyword>
<feature type="region of interest" description="Disordered" evidence="1">
    <location>
        <begin position="58"/>
        <end position="78"/>
    </location>
</feature>
<dbReference type="AlphaFoldDB" id="A0AAW1F2M5"/>
<evidence type="ECO:0000313" key="2">
    <source>
        <dbReference type="EMBL" id="KAK9528582.1"/>
    </source>
</evidence>